<reference evidence="1" key="1">
    <citation type="submission" date="2014-09" db="EMBL/GenBank/DDBJ databases">
        <authorList>
            <person name="Magalhaes I.L.F."/>
            <person name="Oliveira U."/>
            <person name="Santos F.R."/>
            <person name="Vidigal T.H.D.A."/>
            <person name="Brescovit A.D."/>
            <person name="Santos A.J."/>
        </authorList>
    </citation>
    <scope>NUCLEOTIDE SEQUENCE</scope>
    <source>
        <tissue evidence="1">Shoot tissue taken approximately 20 cm above the soil surface</tissue>
    </source>
</reference>
<organism evidence="1">
    <name type="scientific">Arundo donax</name>
    <name type="common">Giant reed</name>
    <name type="synonym">Donax arundinaceus</name>
    <dbReference type="NCBI Taxonomy" id="35708"/>
    <lineage>
        <taxon>Eukaryota</taxon>
        <taxon>Viridiplantae</taxon>
        <taxon>Streptophyta</taxon>
        <taxon>Embryophyta</taxon>
        <taxon>Tracheophyta</taxon>
        <taxon>Spermatophyta</taxon>
        <taxon>Magnoliopsida</taxon>
        <taxon>Liliopsida</taxon>
        <taxon>Poales</taxon>
        <taxon>Poaceae</taxon>
        <taxon>PACMAD clade</taxon>
        <taxon>Arundinoideae</taxon>
        <taxon>Arundineae</taxon>
        <taxon>Arundo</taxon>
    </lineage>
</organism>
<name>A0A0A8ZZ26_ARUDO</name>
<dbReference type="AlphaFoldDB" id="A0A0A8ZZ26"/>
<dbReference type="EMBL" id="GBRH01254907">
    <property type="protein sequence ID" value="JAD42988.1"/>
    <property type="molecule type" value="Transcribed_RNA"/>
</dbReference>
<evidence type="ECO:0000313" key="1">
    <source>
        <dbReference type="EMBL" id="JAD42988.1"/>
    </source>
</evidence>
<proteinExistence type="predicted"/>
<accession>A0A0A8ZZ26</accession>
<reference evidence="1" key="2">
    <citation type="journal article" date="2015" name="Data Brief">
        <title>Shoot transcriptome of the giant reed, Arundo donax.</title>
        <authorList>
            <person name="Barrero R.A."/>
            <person name="Guerrero F.D."/>
            <person name="Moolhuijzen P."/>
            <person name="Goolsby J.A."/>
            <person name="Tidwell J."/>
            <person name="Bellgard S.E."/>
            <person name="Bellgard M.I."/>
        </authorList>
    </citation>
    <scope>NUCLEOTIDE SEQUENCE</scope>
    <source>
        <tissue evidence="1">Shoot tissue taken approximately 20 cm above the soil surface</tissue>
    </source>
</reference>
<protein>
    <submittedName>
        <fullName evidence="1">Uncharacterized protein</fullName>
    </submittedName>
</protein>
<sequence>MQLHCNLQYLVARFGPNFERLEQLHLHLITGGYINFYYSFASILRGFVVICGV</sequence>